<name>A0A1M7M0V9_9FLAO</name>
<dbReference type="STRING" id="946677.SAMN05444484_1112"/>
<keyword evidence="4" id="KW-1185">Reference proteome</keyword>
<proteinExistence type="predicted"/>
<dbReference type="PANTHER" id="PTHR46343">
    <property type="entry name" value="HYR DOMAIN-CONTAINING PROTEIN"/>
    <property type="match status" value="1"/>
</dbReference>
<feature type="chain" id="PRO_5012523000" evidence="1">
    <location>
        <begin position="21"/>
        <end position="2284"/>
    </location>
</feature>
<dbReference type="RefSeq" id="WP_073075460.1">
    <property type="nucleotide sequence ID" value="NZ_FRBT01000011.1"/>
</dbReference>
<evidence type="ECO:0000256" key="1">
    <source>
        <dbReference type="SAM" id="SignalP"/>
    </source>
</evidence>
<dbReference type="Pfam" id="PF19081">
    <property type="entry name" value="Ig_7"/>
    <property type="match status" value="2"/>
</dbReference>
<dbReference type="Proteomes" id="UP000184028">
    <property type="component" value="Unassembled WGS sequence"/>
</dbReference>
<sequence>MKSKITLLMLIILPLLRVYAQTITAVATPSTCANNGTITLTPTGIPEPITYGIVKAPYNVSDEITTSTSPIFTMLIPGDYYYGYLNGSVFIPSATTVKVTNQYNTTSPTFTTYYAYNYAYCGSTDPLGTIFAQVTGGNKTYLVELLNSSNVVVQQIQTTDTSTGSTSVTFNSVPAGTYTIRATDACGTLVTAPNSMILKPNVPYTDFTLATVNSQPSASFFNVVYNTPDDICSGIKSASVGFIFSVLGLSMTDVTTPGGGAPTFYGSKNPIYKLEIQNASGGFDVYDNLTATQISSGNYPLPNDRSKWGLMKVSVTLCGITKTNQLDLAQYNQFKILPFTFVSFTIYDDSTPPACVVPSQVEMATNLYQSGGCPPITLDVTENGTSNTQHYELPFNFRFKLDIGKSYTIVAKDATGAQLPSYFFRNSTTSPSTKPSQSDPNNLYIDPIYFTPLAIKDKIIMVDGPSSKNIGKSALVISGLTTALGLVAPINVQTISGPSVINTNLTPTSTSYYTGLGNNLIPGTYKIRITDAQCFSADYDVVLGSYFVSVVLQNVTSEPSPTICDRYVKKGQIRITAVGKTLSGNPDIITTVYGSDYVYPRILNAPTGATAFNDNSNTNFRLYGDTTISFSFAADLSGNYELGLSRKNDYRLLLPSEKFENTTTVPITVLPNFPAFDLSQSGGIICPGNTTGNLTVKVNNATGTVTYFIKSDTDADFPATGQASPVFTGKTAGTYVVKAKSSCFEIVQTFVLKSASNLGDIIVGDNILCAGSSLHLSTVPVGPYTSIVWTLPNNSTIATPVLNIDNVTAANSGQYKVVINTTAGCAINASIIVSIDPNAEVATPVFNALSPALLCQSTVAQQSDYTATATNSTSITYSIAPPGAGTIGAGSQPAEVTWNPLFHGTATITTTASSGCGANKSTDFIVHINPRSDTTSILAEGRTICPNETGIVLNAIAPTISNPVFTWYDSDLISATILGTNDNLTVSPASTTTYYVGVEGDDICTNEAGNRKAVTVTVNPVATISDITAVNQTICSGETATLTATSTLTNPVFAWYTDPDLENSISNIETVNVHPTSTTTYYVTVAADGVCTIPPPAKPVVVTVNSLPIAAIEYVNTSYCNRGTAAVTLTGITGGIFSGDAGLVINATTGEIDLTLSSVGNHTVTYSFSDGTCPNVTTTTININATIFPPTLADVTAECFATPTTPVLTDVCAGTISATTNTVFPITTQGTTVVTWTFNYGNGYTQTADQNVIIKDIATPIVPVLADVSAECSVASITPPTTTDNCSGTITGTTTTVFPITTQGTTIVTWKFDDGNGNIIRADQNVIIKDITAPIVPVLADVTAECFVASITPPTTTDNCAGTITGTTATVFPITTQGTTVVTWKFDDGNGNIITADQNVIIKDITAPIVPVLADVTAECSVTSITPPTTTDNCVGTITGTNTTVFPITTQGTTVVTWKFDDGNGNTTTADQNVIIKDITAPIVPVLADVSAECSVASITPPTTTDNCSGTITGTTTTVFPITTQGTTVVTWKFDDGNGNIIRADQNVIIKDITAPIVPVLADVTAECSVASITPPTTTDNCSGTITGTTATVFPITTQGTTIVTWKFDDGNGNIITADQNVIIKDITAPIVPVLADVSAECSVASITPPTTTDNCAGTITGTTTTVFPITTQGTTIVTWKFDDGNGNIITAAQNIIIKDITAPIVPVLADVTAECSVASITPPTTTDNCSGTITGTTTTVFSITTQGTTIVTWKFDDGNGNITTADQNVIIKDITAPIVPVLADVTAECSVASITPPTTTDNCAGTITGTTTTVFPITTQGTTIVTWKFDDGNGNITTADQNVIIKDITAPIVPVFVDVTGECSVTLTAPTTTDNCSGIITGTTTTQFPITAAGTTMVTWIFNDGNGNIATANQNVIINTIVLTEAEITTCLINKSEYTVTLSVSGQAPYTATGTGAPGTWSGNIWTSGTISSNTNYNVNIQDKYACNTINVSGVAPNCCVFSVICPTFTPTTVSCYDQLPKATNLTIAEFKTLGKGNGNITNTCGVIEITAFNSPDQGCNASITRTYTITEYEDANNNGKHDIGETTILNSAVCTQIINVHDTIAPVFTETLPEAIINTDCQTIPEAMILTATDNCSTAVVNYTETKEEGDCSSRYSLMRTWVASDSCGNENKFVQTINVSCLPNIYNAISPNSDGLNDTFKIEGIDCFPNNTVKIYNRYGVVVYEKKGYDNITHPFEGLSDGRSTIKKSDKLPTGTYFYTLEYDDNGKKVSKSGYLYVSNQ</sequence>
<evidence type="ECO:0000313" key="3">
    <source>
        <dbReference type="EMBL" id="SHM84155.1"/>
    </source>
</evidence>
<evidence type="ECO:0000259" key="2">
    <source>
        <dbReference type="Pfam" id="PF19081"/>
    </source>
</evidence>
<dbReference type="PANTHER" id="PTHR46343:SF2">
    <property type="entry name" value="SUSHI_VON WILLEBRAND FACTOR TYPE A_EGF_PENTRAXIN DOMAIN-CONTAINING 1"/>
    <property type="match status" value="1"/>
</dbReference>
<dbReference type="Gene3D" id="2.60.40.10">
    <property type="entry name" value="Immunoglobulins"/>
    <property type="match status" value="1"/>
</dbReference>
<feature type="domain" description="Ig-like" evidence="2">
    <location>
        <begin position="1030"/>
        <end position="1105"/>
    </location>
</feature>
<accession>A0A1M7M0V9</accession>
<dbReference type="InterPro" id="IPR026341">
    <property type="entry name" value="T9SS_type_B"/>
</dbReference>
<dbReference type="NCBIfam" id="TIGR04131">
    <property type="entry name" value="Bac_Flav_CTERM"/>
    <property type="match status" value="1"/>
</dbReference>
<gene>
    <name evidence="3" type="ORF">SAMN05444484_1112</name>
</gene>
<feature type="domain" description="Ig-like" evidence="2">
    <location>
        <begin position="939"/>
        <end position="1020"/>
    </location>
</feature>
<dbReference type="InterPro" id="IPR013783">
    <property type="entry name" value="Ig-like_fold"/>
</dbReference>
<dbReference type="EMBL" id="FRBT01000011">
    <property type="protein sequence ID" value="SHM84155.1"/>
    <property type="molecule type" value="Genomic_DNA"/>
</dbReference>
<evidence type="ECO:0000313" key="4">
    <source>
        <dbReference type="Proteomes" id="UP000184028"/>
    </source>
</evidence>
<keyword evidence="1" id="KW-0732">Signal</keyword>
<dbReference type="Pfam" id="PF13585">
    <property type="entry name" value="CHU_C"/>
    <property type="match status" value="1"/>
</dbReference>
<feature type="signal peptide" evidence="1">
    <location>
        <begin position="1"/>
        <end position="20"/>
    </location>
</feature>
<organism evidence="3 4">
    <name type="scientific">Flavobacterium chilense</name>
    <dbReference type="NCBI Taxonomy" id="946677"/>
    <lineage>
        <taxon>Bacteria</taxon>
        <taxon>Pseudomonadati</taxon>
        <taxon>Bacteroidota</taxon>
        <taxon>Flavobacteriia</taxon>
        <taxon>Flavobacteriales</taxon>
        <taxon>Flavobacteriaceae</taxon>
        <taxon>Flavobacterium</taxon>
    </lineage>
</organism>
<reference evidence="4" key="1">
    <citation type="submission" date="2016-11" db="EMBL/GenBank/DDBJ databases">
        <authorList>
            <person name="Varghese N."/>
            <person name="Submissions S."/>
        </authorList>
    </citation>
    <scope>NUCLEOTIDE SEQUENCE [LARGE SCALE GENOMIC DNA]</scope>
    <source>
        <strain evidence="4">DSM 24724</strain>
    </source>
</reference>
<dbReference type="InterPro" id="IPR044023">
    <property type="entry name" value="Ig_7"/>
</dbReference>
<protein>
    <submittedName>
        <fullName evidence="3">Gliding motility-associated C-terminal domain-containing protein</fullName>
    </submittedName>
</protein>
<dbReference type="InterPro" id="IPR043555">
    <property type="entry name" value="SRPX-like"/>
</dbReference>